<evidence type="ECO:0000313" key="2">
    <source>
        <dbReference type="EMBL" id="KAK0601063.1"/>
    </source>
</evidence>
<evidence type="ECO:0000259" key="1">
    <source>
        <dbReference type="PROSITE" id="PS50948"/>
    </source>
</evidence>
<evidence type="ECO:0000313" key="3">
    <source>
        <dbReference type="Proteomes" id="UP001168877"/>
    </source>
</evidence>
<reference evidence="2" key="1">
    <citation type="journal article" date="2022" name="Plant J.">
        <title>Strategies of tolerance reflected in two North American maple genomes.</title>
        <authorList>
            <person name="McEvoy S.L."/>
            <person name="Sezen U.U."/>
            <person name="Trouern-Trend A."/>
            <person name="McMahon S.M."/>
            <person name="Schaberg P.G."/>
            <person name="Yang J."/>
            <person name="Wegrzyn J.L."/>
            <person name="Swenson N.G."/>
        </authorList>
    </citation>
    <scope>NUCLEOTIDE SEQUENCE</scope>
    <source>
        <strain evidence="2">NS2018</strain>
    </source>
</reference>
<feature type="domain" description="Apple" evidence="1">
    <location>
        <begin position="103"/>
        <end position="185"/>
    </location>
</feature>
<comment type="caution">
    <text evidence="2">The sequence shown here is derived from an EMBL/GenBank/DDBJ whole genome shotgun (WGS) entry which is preliminary data.</text>
</comment>
<dbReference type="PROSITE" id="PS50948">
    <property type="entry name" value="PAN"/>
    <property type="match status" value="1"/>
</dbReference>
<protein>
    <recommendedName>
        <fullName evidence="1">Apple domain-containing protein</fullName>
    </recommendedName>
</protein>
<dbReference type="AlphaFoldDB" id="A0AA39W3A1"/>
<gene>
    <name evidence="2" type="ORF">LWI29_020973</name>
</gene>
<dbReference type="Pfam" id="PF08276">
    <property type="entry name" value="PAN_2"/>
    <property type="match status" value="1"/>
</dbReference>
<accession>A0AA39W3A1</accession>
<dbReference type="EMBL" id="JAUESC010000003">
    <property type="protein sequence ID" value="KAK0601063.1"/>
    <property type="molecule type" value="Genomic_DNA"/>
</dbReference>
<name>A0AA39W3A1_ACESA</name>
<sequence>MYLNNSGEQLIYGGWPGRDFGNIVAFDVEPENEQATAYELVLTINQDQVPTSPETGDSFRECALPSKCGTYGLCDKGMCVACPSPNGLLGWSQSCMLPKPPPCGKRSAGKVDYYKIVGVEHFLNPYMDDSEKPMKVWECKEKCNKDCKCLGFIYKEDTSKCLLAPLLGTLIKDADTSVGYTKYAR</sequence>
<keyword evidence="3" id="KW-1185">Reference proteome</keyword>
<dbReference type="Proteomes" id="UP001168877">
    <property type="component" value="Unassembled WGS sequence"/>
</dbReference>
<proteinExistence type="predicted"/>
<reference evidence="2" key="2">
    <citation type="submission" date="2023-06" db="EMBL/GenBank/DDBJ databases">
        <authorList>
            <person name="Swenson N.G."/>
            <person name="Wegrzyn J.L."/>
            <person name="Mcevoy S.L."/>
        </authorList>
    </citation>
    <scope>NUCLEOTIDE SEQUENCE</scope>
    <source>
        <strain evidence="2">NS2018</strain>
        <tissue evidence="2">Leaf</tissue>
    </source>
</reference>
<organism evidence="2 3">
    <name type="scientific">Acer saccharum</name>
    <name type="common">Sugar maple</name>
    <dbReference type="NCBI Taxonomy" id="4024"/>
    <lineage>
        <taxon>Eukaryota</taxon>
        <taxon>Viridiplantae</taxon>
        <taxon>Streptophyta</taxon>
        <taxon>Embryophyta</taxon>
        <taxon>Tracheophyta</taxon>
        <taxon>Spermatophyta</taxon>
        <taxon>Magnoliopsida</taxon>
        <taxon>eudicotyledons</taxon>
        <taxon>Gunneridae</taxon>
        <taxon>Pentapetalae</taxon>
        <taxon>rosids</taxon>
        <taxon>malvids</taxon>
        <taxon>Sapindales</taxon>
        <taxon>Sapindaceae</taxon>
        <taxon>Hippocastanoideae</taxon>
        <taxon>Acereae</taxon>
        <taxon>Acer</taxon>
    </lineage>
</organism>
<dbReference type="InterPro" id="IPR003609">
    <property type="entry name" value="Pan_app"/>
</dbReference>